<dbReference type="OrthoDB" id="673477at2759"/>
<dbReference type="GO" id="GO:0005737">
    <property type="term" value="C:cytoplasm"/>
    <property type="evidence" value="ECO:0007669"/>
    <property type="project" value="UniProtKB-ARBA"/>
</dbReference>
<reference evidence="8" key="1">
    <citation type="submission" date="2022-05" db="EMBL/GenBank/DDBJ databases">
        <title>The Musa troglodytarum L. genome provides insights into the mechanism of non-climacteric behaviour and enrichment of carotenoids.</title>
        <authorList>
            <person name="Wang J."/>
        </authorList>
    </citation>
    <scope>NUCLEOTIDE SEQUENCE</scope>
    <source>
        <tissue evidence="8">Leaf</tissue>
    </source>
</reference>
<dbReference type="PANTHER" id="PTHR43281">
    <property type="entry name" value="FARNESYL DIPHOSPHATE SYNTHASE"/>
    <property type="match status" value="1"/>
</dbReference>
<dbReference type="InterPro" id="IPR033749">
    <property type="entry name" value="Polyprenyl_synt_CS"/>
</dbReference>
<evidence type="ECO:0000256" key="5">
    <source>
        <dbReference type="ARBA" id="ARBA00022842"/>
    </source>
</evidence>
<keyword evidence="9" id="KW-1185">Reference proteome</keyword>
<keyword evidence="6" id="KW-0414">Isoprene biosynthesis</keyword>
<evidence type="ECO:0000256" key="6">
    <source>
        <dbReference type="ARBA" id="ARBA00023229"/>
    </source>
</evidence>
<keyword evidence="5" id="KW-0460">Magnesium</keyword>
<dbReference type="SFLD" id="SFLDS00005">
    <property type="entry name" value="Isoprenoid_Synthase_Type_I"/>
    <property type="match status" value="1"/>
</dbReference>
<evidence type="ECO:0000313" key="9">
    <source>
        <dbReference type="Proteomes" id="UP001055439"/>
    </source>
</evidence>
<dbReference type="PROSITE" id="PS00444">
    <property type="entry name" value="POLYPRENYL_SYNTHASE_2"/>
    <property type="match status" value="1"/>
</dbReference>
<evidence type="ECO:0000256" key="1">
    <source>
        <dbReference type="ARBA" id="ARBA00001946"/>
    </source>
</evidence>
<proteinExistence type="inferred from homology"/>
<dbReference type="AlphaFoldDB" id="A0A9E7HF42"/>
<evidence type="ECO:0000256" key="3">
    <source>
        <dbReference type="ARBA" id="ARBA00022679"/>
    </source>
</evidence>
<evidence type="ECO:0000256" key="4">
    <source>
        <dbReference type="ARBA" id="ARBA00022723"/>
    </source>
</evidence>
<dbReference type="InterPro" id="IPR000092">
    <property type="entry name" value="Polyprenyl_synt"/>
</dbReference>
<evidence type="ECO:0000256" key="2">
    <source>
        <dbReference type="ARBA" id="ARBA00006706"/>
    </source>
</evidence>
<dbReference type="GO" id="GO:0004659">
    <property type="term" value="F:prenyltransferase activity"/>
    <property type="evidence" value="ECO:0007669"/>
    <property type="project" value="InterPro"/>
</dbReference>
<dbReference type="CDD" id="cd00685">
    <property type="entry name" value="Trans_IPPS_HT"/>
    <property type="match status" value="1"/>
</dbReference>
<organism evidence="8 9">
    <name type="scientific">Musa troglodytarum</name>
    <name type="common">fe'i banana</name>
    <dbReference type="NCBI Taxonomy" id="320322"/>
    <lineage>
        <taxon>Eukaryota</taxon>
        <taxon>Viridiplantae</taxon>
        <taxon>Streptophyta</taxon>
        <taxon>Embryophyta</taxon>
        <taxon>Tracheophyta</taxon>
        <taxon>Spermatophyta</taxon>
        <taxon>Magnoliopsida</taxon>
        <taxon>Liliopsida</taxon>
        <taxon>Zingiberales</taxon>
        <taxon>Musaceae</taxon>
        <taxon>Musa</taxon>
    </lineage>
</organism>
<keyword evidence="4" id="KW-0479">Metal-binding</keyword>
<dbReference type="InterPro" id="IPR008949">
    <property type="entry name" value="Isoprenoid_synthase_dom_sf"/>
</dbReference>
<dbReference type="PANTHER" id="PTHR43281:SF1">
    <property type="entry name" value="FARNESYL DIPHOSPHATE SYNTHASE"/>
    <property type="match status" value="1"/>
</dbReference>
<dbReference type="GO" id="GO:0008299">
    <property type="term" value="P:isoprenoid biosynthetic process"/>
    <property type="evidence" value="ECO:0007669"/>
    <property type="project" value="UniProtKB-KW"/>
</dbReference>
<dbReference type="SFLD" id="SFLDG01017">
    <property type="entry name" value="Polyprenyl_Transferase_Like"/>
    <property type="match status" value="1"/>
</dbReference>
<dbReference type="Gene3D" id="1.10.600.10">
    <property type="entry name" value="Farnesyl Diphosphate Synthase"/>
    <property type="match status" value="1"/>
</dbReference>
<dbReference type="GO" id="GO:0046872">
    <property type="term" value="F:metal ion binding"/>
    <property type="evidence" value="ECO:0007669"/>
    <property type="project" value="UniProtKB-KW"/>
</dbReference>
<dbReference type="Proteomes" id="UP001055439">
    <property type="component" value="Chromosome 8"/>
</dbReference>
<dbReference type="Pfam" id="PF00348">
    <property type="entry name" value="polyprenyl_synt"/>
    <property type="match status" value="1"/>
</dbReference>
<gene>
    <name evidence="8" type="ORF">MUK42_12786</name>
</gene>
<evidence type="ECO:0000313" key="8">
    <source>
        <dbReference type="EMBL" id="URE32041.1"/>
    </source>
</evidence>
<accession>A0A9E7HF42</accession>
<keyword evidence="3 7" id="KW-0808">Transferase</keyword>
<comment type="cofactor">
    <cofactor evidence="1">
        <name>Mg(2+)</name>
        <dbReference type="ChEBI" id="CHEBI:18420"/>
    </cofactor>
</comment>
<dbReference type="PROSITE" id="PS00723">
    <property type="entry name" value="POLYPRENYL_SYNTHASE_1"/>
    <property type="match status" value="1"/>
</dbReference>
<dbReference type="FunFam" id="1.10.600.10:FF:000001">
    <property type="entry name" value="Geranylgeranyl diphosphate synthase"/>
    <property type="match status" value="1"/>
</dbReference>
<dbReference type="EMBL" id="CP097510">
    <property type="protein sequence ID" value="URE32041.1"/>
    <property type="molecule type" value="Genomic_DNA"/>
</dbReference>
<dbReference type="SUPFAM" id="SSF48576">
    <property type="entry name" value="Terpenoid synthases"/>
    <property type="match status" value="1"/>
</dbReference>
<sequence length="364" mass="39596">MACPVHGIPRTALWSGRATAAHRRCLPLAVRAAATRPQSEPEETTGAVAAQVDLKSYMADKTLRVDAALDRALPLCHSTRLCDSMRYSLHAPGKRVRPVIALASCELVGGPEDAAMPVACAAEMMHVMSLIHDDLPCIDNDDLRRGRPSNHRVFGEGTALLAGDALFSLAFEHVATRTTGMPAERVLSAVSELASAMGPEGLAAGQIMDIESEGQAVGLDVLESIHRHKTGRLLEAAAACGAIVGGGSDAEVDRVRRYARCVGLLFQVVDDILDVRRRRRSWGRRPGRTWRAARRRTPSSSAWRRRSSWRGRWYGTRRRSYMGSIASGRCRCDVSLTTSPTATTEADAFPHHFVVLALCFPPIE</sequence>
<protein>
    <submittedName>
        <fullName evidence="8">Geranylgeranyl pyrophosphate synthase</fullName>
    </submittedName>
</protein>
<comment type="similarity">
    <text evidence="2 7">Belongs to the FPP/GGPP synthase family.</text>
</comment>
<evidence type="ECO:0000256" key="7">
    <source>
        <dbReference type="RuleBase" id="RU004466"/>
    </source>
</evidence>
<name>A0A9E7HF42_9LILI</name>